<evidence type="ECO:0000313" key="2">
    <source>
        <dbReference type="EMBL" id="CTQ64270.1"/>
    </source>
</evidence>
<dbReference type="SUPFAM" id="SSF55785">
    <property type="entry name" value="PYP-like sensor domain (PAS domain)"/>
    <property type="match status" value="1"/>
</dbReference>
<protein>
    <submittedName>
        <fullName evidence="2">Putative periplasmic ligand-binding sensor domain protein</fullName>
    </submittedName>
</protein>
<dbReference type="SUPFAM" id="SSF55874">
    <property type="entry name" value="ATPase domain of HSP90 chaperone/DNA topoisomerase II/histidine kinase"/>
    <property type="match status" value="1"/>
</dbReference>
<reference evidence="3" key="1">
    <citation type="submission" date="2015-07" db="EMBL/GenBank/DDBJ databases">
        <authorList>
            <person name="Rodrigo-Torres Lidia"/>
            <person name="Arahal R.David."/>
        </authorList>
    </citation>
    <scope>NUCLEOTIDE SEQUENCE [LARGE SCALE GENOMIC DNA]</scope>
    <source>
        <strain evidence="3">CECT 5096</strain>
    </source>
</reference>
<feature type="transmembrane region" description="Helical" evidence="1">
    <location>
        <begin position="118"/>
        <end position="141"/>
    </location>
</feature>
<dbReference type="STRING" id="311410.LA5095_02953"/>
<feature type="transmembrane region" description="Helical" evidence="1">
    <location>
        <begin position="43"/>
        <end position="61"/>
    </location>
</feature>
<feature type="transmembrane region" description="Helical" evidence="1">
    <location>
        <begin position="81"/>
        <end position="106"/>
    </location>
</feature>
<accession>A0A0M6ZQ79</accession>
<gene>
    <name evidence="2" type="ORF">LA5096_00322</name>
</gene>
<feature type="transmembrane region" description="Helical" evidence="1">
    <location>
        <begin position="153"/>
        <end position="172"/>
    </location>
</feature>
<keyword evidence="3" id="KW-1185">Reference proteome</keyword>
<feature type="transmembrane region" description="Helical" evidence="1">
    <location>
        <begin position="19"/>
        <end position="36"/>
    </location>
</feature>
<proteinExistence type="predicted"/>
<keyword evidence="1" id="KW-0472">Membrane</keyword>
<organism evidence="2 3">
    <name type="scientific">Roseibium album</name>
    <dbReference type="NCBI Taxonomy" id="311410"/>
    <lineage>
        <taxon>Bacteria</taxon>
        <taxon>Pseudomonadati</taxon>
        <taxon>Pseudomonadota</taxon>
        <taxon>Alphaproteobacteria</taxon>
        <taxon>Hyphomicrobiales</taxon>
        <taxon>Stappiaceae</taxon>
        <taxon>Roseibium</taxon>
    </lineage>
</organism>
<dbReference type="EMBL" id="CXWC01000001">
    <property type="protein sequence ID" value="CTQ64270.1"/>
    <property type="molecule type" value="Genomic_DNA"/>
</dbReference>
<dbReference type="AlphaFoldDB" id="A0A0M6ZQ79"/>
<keyword evidence="1" id="KW-1133">Transmembrane helix</keyword>
<dbReference type="InterPro" id="IPR036890">
    <property type="entry name" value="HATPase_C_sf"/>
</dbReference>
<dbReference type="Proteomes" id="UP000049983">
    <property type="component" value="Unassembled WGS sequence"/>
</dbReference>
<dbReference type="InterPro" id="IPR035965">
    <property type="entry name" value="PAS-like_dom_sf"/>
</dbReference>
<keyword evidence="1" id="KW-0812">Transmembrane</keyword>
<name>A0A0M6ZQ79_9HYPH</name>
<evidence type="ECO:0000313" key="3">
    <source>
        <dbReference type="Proteomes" id="UP000049983"/>
    </source>
</evidence>
<dbReference type="Gene3D" id="3.30.565.10">
    <property type="entry name" value="Histidine kinase-like ATPase, C-terminal domain"/>
    <property type="match status" value="1"/>
</dbReference>
<sequence length="560" mass="60037">MIHPSAAVEHFSAPLHRSFLTSCFLSGSAALFILPLHLALAGAPHVATILVLAWMLSQWPIAHYLSRSGDLDNAIAASSGLFAFFVATICMMTGGDSSFALLWLLVPPIEAAFASSRRVTIGIAALCCGLFGIVSIFTSHVPQLMILSPETRLIATAAALVYTGMLAVRISLDRKRARAAVAASETLRRRVCDNISEIFCEIAQDGRVSVIGGPVRKVLGFVPSKTEADWLFHRLHVADRPSFLSRLADAKEGHEASLFQVRFRIGDNRPGDNGQAVYRGFELMMKPAGEQDSCDGSGMVVLTLRDVEADKTLPADPEIGTEKGRRGNIRWNIIEEAGASVQAQMSEIVDLATMVETRGKSLSEGSLHQTAQRIRSAGNRSSESLSAILDLVPGEAARAATDLCNVDVADCLRHSSHLIYPIAERLRVGIEINADPDLPNALVDRKRFRQALHLILSEMVETTGAGGSVKVSVNPVESGLELILTAVNRQSSTNWSSEGSQGVLEQASDLLAQSGSVLDFRSALGQGESVVVAIPVRFERNVRGTTVGATATARQLARTA</sequence>
<evidence type="ECO:0000256" key="1">
    <source>
        <dbReference type="SAM" id="Phobius"/>
    </source>
</evidence>